<dbReference type="Gene3D" id="1.10.10.60">
    <property type="entry name" value="Homeodomain-like"/>
    <property type="match status" value="1"/>
</dbReference>
<evidence type="ECO:0000313" key="5">
    <source>
        <dbReference type="EMBL" id="GCD32518.1"/>
    </source>
</evidence>
<gene>
    <name evidence="5" type="ORF">OEIGOIKO_00232</name>
</gene>
<dbReference type="OrthoDB" id="2559672at2"/>
<dbReference type="SMART" id="SM00342">
    <property type="entry name" value="HTH_ARAC"/>
    <property type="match status" value="1"/>
</dbReference>
<keyword evidence="3" id="KW-0804">Transcription</keyword>
<protein>
    <submittedName>
        <fullName evidence="5">AraC-family regulatory protein</fullName>
    </submittedName>
</protein>
<evidence type="ECO:0000313" key="6">
    <source>
        <dbReference type="Proteomes" id="UP000287830"/>
    </source>
</evidence>
<dbReference type="InterPro" id="IPR050204">
    <property type="entry name" value="AraC_XylS_family_regulators"/>
</dbReference>
<comment type="caution">
    <text evidence="5">The sequence shown here is derived from an EMBL/GenBank/DDBJ whole genome shotgun (WGS) entry which is preliminary data.</text>
</comment>
<feature type="domain" description="HTH araC/xylS-type" evidence="4">
    <location>
        <begin position="173"/>
        <end position="273"/>
    </location>
</feature>
<evidence type="ECO:0000256" key="3">
    <source>
        <dbReference type="ARBA" id="ARBA00023163"/>
    </source>
</evidence>
<proteinExistence type="predicted"/>
<sequence>MQQVSRPTRSCDVVEGCPDPRLRPGVLGYRGFAISLDRPRERLEIPAGVVTLVLGFGSTLHIRDATRRPRCTGTGRPEMFTSLLAGLSTRARVGMHDGELSGVEVLLEPWAAYSLFGVAMHELVDTLLPPDAVLGPQVDDLIAALVASPDWPERFALLDSVLACRAALGPASSPRLVWAWRELRRTGGMVPIHALAEQSGWCWRQLDSRFRQQIGLTPKQAARVLRLRRALGLLAQGRRPARTAAMCGFSDQAHLSREIKTMTGRTPREFLAARCASAARPMSGDRISGEVTSLVLRS</sequence>
<name>A0A7U9KPS1_9ACTN</name>
<dbReference type="GeneID" id="95619320"/>
<organism evidence="5 6">
    <name type="scientific">Streptomyces chrestomyceticus JCM 4735</name>
    <dbReference type="NCBI Taxonomy" id="1306181"/>
    <lineage>
        <taxon>Bacteria</taxon>
        <taxon>Bacillati</taxon>
        <taxon>Actinomycetota</taxon>
        <taxon>Actinomycetes</taxon>
        <taxon>Kitasatosporales</taxon>
        <taxon>Streptomycetaceae</taxon>
        <taxon>Streptomyces</taxon>
    </lineage>
</organism>
<dbReference type="AlphaFoldDB" id="A0A7U9KPS1"/>
<evidence type="ECO:0000256" key="1">
    <source>
        <dbReference type="ARBA" id="ARBA00023015"/>
    </source>
</evidence>
<dbReference type="EMBL" id="BHZC01000001">
    <property type="protein sequence ID" value="GCD32518.1"/>
    <property type="molecule type" value="Genomic_DNA"/>
</dbReference>
<dbReference type="GO" id="GO:0003700">
    <property type="term" value="F:DNA-binding transcription factor activity"/>
    <property type="evidence" value="ECO:0007669"/>
    <property type="project" value="InterPro"/>
</dbReference>
<dbReference type="Pfam" id="PF12833">
    <property type="entry name" value="HTH_18"/>
    <property type="match status" value="1"/>
</dbReference>
<dbReference type="RefSeq" id="WP_125043057.1">
    <property type="nucleotide sequence ID" value="NZ_BHZC01000001.1"/>
</dbReference>
<dbReference type="Proteomes" id="UP000287830">
    <property type="component" value="Unassembled WGS sequence"/>
</dbReference>
<dbReference type="PANTHER" id="PTHR46796">
    <property type="entry name" value="HTH-TYPE TRANSCRIPTIONAL ACTIVATOR RHAS-RELATED"/>
    <property type="match status" value="1"/>
</dbReference>
<dbReference type="PANTHER" id="PTHR46796:SF15">
    <property type="entry name" value="BLL1074 PROTEIN"/>
    <property type="match status" value="1"/>
</dbReference>
<accession>A0A7U9KPS1</accession>
<dbReference type="SUPFAM" id="SSF46689">
    <property type="entry name" value="Homeodomain-like"/>
    <property type="match status" value="1"/>
</dbReference>
<keyword evidence="2" id="KW-0238">DNA-binding</keyword>
<dbReference type="PROSITE" id="PS01124">
    <property type="entry name" value="HTH_ARAC_FAMILY_2"/>
    <property type="match status" value="1"/>
</dbReference>
<evidence type="ECO:0000259" key="4">
    <source>
        <dbReference type="PROSITE" id="PS01124"/>
    </source>
</evidence>
<dbReference type="GO" id="GO:0043565">
    <property type="term" value="F:sequence-specific DNA binding"/>
    <property type="evidence" value="ECO:0007669"/>
    <property type="project" value="InterPro"/>
</dbReference>
<dbReference type="InterPro" id="IPR018060">
    <property type="entry name" value="HTH_AraC"/>
</dbReference>
<keyword evidence="1" id="KW-0805">Transcription regulation</keyword>
<evidence type="ECO:0000256" key="2">
    <source>
        <dbReference type="ARBA" id="ARBA00023125"/>
    </source>
</evidence>
<reference evidence="5 6" key="1">
    <citation type="submission" date="2018-11" db="EMBL/GenBank/DDBJ databases">
        <title>Whole genome sequence of Streptomyces chrestomyceticus NBRC 13444(T).</title>
        <authorList>
            <person name="Komaki H."/>
            <person name="Tamura T."/>
        </authorList>
    </citation>
    <scope>NUCLEOTIDE SEQUENCE [LARGE SCALE GENOMIC DNA]</scope>
    <source>
        <strain evidence="5 6">NBRC 13444</strain>
    </source>
</reference>
<dbReference type="InterPro" id="IPR009057">
    <property type="entry name" value="Homeodomain-like_sf"/>
</dbReference>